<evidence type="ECO:0000313" key="2">
    <source>
        <dbReference type="EMBL" id="KAH1168278.1"/>
    </source>
</evidence>
<reference evidence="2" key="1">
    <citation type="submission" date="2021-09" db="EMBL/GenBank/DDBJ databases">
        <title>The genome of Mauremys mutica provides insights into the evolution of semi-aquatic lifestyle.</title>
        <authorList>
            <person name="Gong S."/>
            <person name="Gao Y."/>
        </authorList>
    </citation>
    <scope>NUCLEOTIDE SEQUENCE</scope>
    <source>
        <strain evidence="2">MM-2020</strain>
        <tissue evidence="2">Muscle</tissue>
    </source>
</reference>
<feature type="transmembrane region" description="Helical" evidence="1">
    <location>
        <begin position="109"/>
        <end position="130"/>
    </location>
</feature>
<sequence length="133" mass="15176">MFRVAKNLHQVGTKTQDLHISWLFKSLMAASVHPPTVHGTEAHHTRVGEEDSGADVAFQEAYKGSLNLFGINLCHHLYRKRKQTEDISPFCWLTKSYTTSTRNRLTLTWVLNVECSCVTFFVCLFVPFLIVTC</sequence>
<keyword evidence="1" id="KW-1133">Transmembrane helix</keyword>
<dbReference type="EMBL" id="JAHDVG010000486">
    <property type="protein sequence ID" value="KAH1168278.1"/>
    <property type="molecule type" value="Genomic_DNA"/>
</dbReference>
<organism evidence="2 3">
    <name type="scientific">Mauremys mutica</name>
    <name type="common">yellowpond turtle</name>
    <dbReference type="NCBI Taxonomy" id="74926"/>
    <lineage>
        <taxon>Eukaryota</taxon>
        <taxon>Metazoa</taxon>
        <taxon>Chordata</taxon>
        <taxon>Craniata</taxon>
        <taxon>Vertebrata</taxon>
        <taxon>Euteleostomi</taxon>
        <taxon>Archelosauria</taxon>
        <taxon>Testudinata</taxon>
        <taxon>Testudines</taxon>
        <taxon>Cryptodira</taxon>
        <taxon>Durocryptodira</taxon>
        <taxon>Testudinoidea</taxon>
        <taxon>Geoemydidae</taxon>
        <taxon>Geoemydinae</taxon>
        <taxon>Mauremys</taxon>
    </lineage>
</organism>
<name>A0A9D3WVT8_9SAUR</name>
<keyword evidence="1" id="KW-0812">Transmembrane</keyword>
<gene>
    <name evidence="2" type="ORF">KIL84_003761</name>
</gene>
<dbReference type="Proteomes" id="UP000827986">
    <property type="component" value="Unassembled WGS sequence"/>
</dbReference>
<accession>A0A9D3WVT8</accession>
<evidence type="ECO:0000256" key="1">
    <source>
        <dbReference type="SAM" id="Phobius"/>
    </source>
</evidence>
<dbReference type="AlphaFoldDB" id="A0A9D3WVT8"/>
<comment type="caution">
    <text evidence="2">The sequence shown here is derived from an EMBL/GenBank/DDBJ whole genome shotgun (WGS) entry which is preliminary data.</text>
</comment>
<keyword evidence="3" id="KW-1185">Reference proteome</keyword>
<protein>
    <submittedName>
        <fullName evidence="2">Uncharacterized protein</fullName>
    </submittedName>
</protein>
<proteinExistence type="predicted"/>
<evidence type="ECO:0000313" key="3">
    <source>
        <dbReference type="Proteomes" id="UP000827986"/>
    </source>
</evidence>
<keyword evidence="1" id="KW-0472">Membrane</keyword>